<accession>A0ABW8WAN8</accession>
<organism evidence="1 2">
    <name type="scientific">Pseudomonas azerbaijanorientalis</name>
    <dbReference type="NCBI Taxonomy" id="2842350"/>
    <lineage>
        <taxon>Bacteria</taxon>
        <taxon>Pseudomonadati</taxon>
        <taxon>Pseudomonadota</taxon>
        <taxon>Gammaproteobacteria</taxon>
        <taxon>Pseudomonadales</taxon>
        <taxon>Pseudomonadaceae</taxon>
        <taxon>Pseudomonas</taxon>
    </lineage>
</organism>
<proteinExistence type="predicted"/>
<name>A0ABW8WAN8_9PSED</name>
<dbReference type="Pfam" id="PF05717">
    <property type="entry name" value="TnpB_IS66"/>
    <property type="match status" value="1"/>
</dbReference>
<reference evidence="1 2" key="1">
    <citation type="submission" date="2024-12" db="EMBL/GenBank/DDBJ databases">
        <title>Pseudomonas species isolated from Lotus nodules promote plant growth.</title>
        <authorList>
            <person name="Yu Y.-H."/>
            <person name="Kurtenbach J."/>
            <person name="Crosbie D."/>
            <person name="Brachmann A."/>
            <person name="Marin M."/>
        </authorList>
    </citation>
    <scope>NUCLEOTIDE SEQUENCE [LARGE SCALE GENOMIC DNA]</scope>
    <source>
        <strain evidence="1 2">PLb11B</strain>
    </source>
</reference>
<dbReference type="RefSeq" id="WP_407800499.1">
    <property type="nucleotide sequence ID" value="NZ_JBJNUX010000005.1"/>
</dbReference>
<dbReference type="InterPro" id="IPR008878">
    <property type="entry name" value="Transposase_IS66_Orf2"/>
</dbReference>
<protein>
    <submittedName>
        <fullName evidence="1">IS66 family insertion sequence element accessory protein TnpB</fullName>
    </submittedName>
</protein>
<keyword evidence="2" id="KW-1185">Reference proteome</keyword>
<comment type="caution">
    <text evidence="1">The sequence shown here is derived from an EMBL/GenBank/DDBJ whole genome shotgun (WGS) entry which is preliminary data.</text>
</comment>
<evidence type="ECO:0000313" key="2">
    <source>
        <dbReference type="Proteomes" id="UP001628646"/>
    </source>
</evidence>
<evidence type="ECO:0000313" key="1">
    <source>
        <dbReference type="EMBL" id="MFL9001974.1"/>
    </source>
</evidence>
<gene>
    <name evidence="1" type="primary">tnpB</name>
    <name evidence="1" type="ORF">ACJ8NA_25450</name>
</gene>
<sequence length="38" mass="4662">MKILYWERNGFCLWLKRLESERFKIAPDVTDEYIVLSV</sequence>
<dbReference type="Proteomes" id="UP001628646">
    <property type="component" value="Unassembled WGS sequence"/>
</dbReference>
<dbReference type="EMBL" id="JBJNUY010000012">
    <property type="protein sequence ID" value="MFL9001974.1"/>
    <property type="molecule type" value="Genomic_DNA"/>
</dbReference>